<proteinExistence type="predicted"/>
<accession>A0A820EK02</accession>
<feature type="non-terminal residue" evidence="4">
    <location>
        <position position="86"/>
    </location>
</feature>
<organism evidence="4 5">
    <name type="scientific">Rotaria sordida</name>
    <dbReference type="NCBI Taxonomy" id="392033"/>
    <lineage>
        <taxon>Eukaryota</taxon>
        <taxon>Metazoa</taxon>
        <taxon>Spiralia</taxon>
        <taxon>Gnathifera</taxon>
        <taxon>Rotifera</taxon>
        <taxon>Eurotatoria</taxon>
        <taxon>Bdelloidea</taxon>
        <taxon>Philodinida</taxon>
        <taxon>Philodinidae</taxon>
        <taxon>Rotaria</taxon>
    </lineage>
</organism>
<feature type="repeat" description="TPR" evidence="3">
    <location>
        <begin position="30"/>
        <end position="63"/>
    </location>
</feature>
<dbReference type="Pfam" id="PF13424">
    <property type="entry name" value="TPR_12"/>
    <property type="match status" value="1"/>
</dbReference>
<evidence type="ECO:0000256" key="2">
    <source>
        <dbReference type="ARBA" id="ARBA00022803"/>
    </source>
</evidence>
<dbReference type="InterPro" id="IPR019734">
    <property type="entry name" value="TPR_rpt"/>
</dbReference>
<dbReference type="Proteomes" id="UP000663823">
    <property type="component" value="Unassembled WGS sequence"/>
</dbReference>
<dbReference type="InterPro" id="IPR011990">
    <property type="entry name" value="TPR-like_helical_dom_sf"/>
</dbReference>
<evidence type="ECO:0000256" key="3">
    <source>
        <dbReference type="PROSITE-ProRule" id="PRU00339"/>
    </source>
</evidence>
<evidence type="ECO:0008006" key="6">
    <source>
        <dbReference type="Google" id="ProtNLM"/>
    </source>
</evidence>
<dbReference type="SUPFAM" id="SSF48452">
    <property type="entry name" value="TPR-like"/>
    <property type="match status" value="1"/>
</dbReference>
<evidence type="ECO:0000256" key="1">
    <source>
        <dbReference type="ARBA" id="ARBA00022737"/>
    </source>
</evidence>
<sequence length="86" mass="9736">MGDYSKALEFCEKAHKIFEKALPPNHPNLATSYNNIGQVYKDMGNYSKALEYYEKALKIREKALPSNHPDLATSYTCIGQVYNAMS</sequence>
<keyword evidence="1" id="KW-0677">Repeat</keyword>
<dbReference type="PROSITE" id="PS50005">
    <property type="entry name" value="TPR"/>
    <property type="match status" value="1"/>
</dbReference>
<evidence type="ECO:0000313" key="5">
    <source>
        <dbReference type="Proteomes" id="UP000663823"/>
    </source>
</evidence>
<protein>
    <recommendedName>
        <fullName evidence="6">Kinesin light chain</fullName>
    </recommendedName>
</protein>
<dbReference type="AlphaFoldDB" id="A0A820EK02"/>
<evidence type="ECO:0000313" key="4">
    <source>
        <dbReference type="EMBL" id="CAF4247583.1"/>
    </source>
</evidence>
<name>A0A820EK02_9BILA</name>
<comment type="caution">
    <text evidence="4">The sequence shown here is derived from an EMBL/GenBank/DDBJ whole genome shotgun (WGS) entry which is preliminary data.</text>
</comment>
<dbReference type="SMART" id="SM00028">
    <property type="entry name" value="TPR"/>
    <property type="match status" value="1"/>
</dbReference>
<dbReference type="PANTHER" id="PTHR45641:SF19">
    <property type="entry name" value="NEPHROCYSTIN-3"/>
    <property type="match status" value="1"/>
</dbReference>
<dbReference type="EMBL" id="CAJOAX010031495">
    <property type="protein sequence ID" value="CAF4247583.1"/>
    <property type="molecule type" value="Genomic_DNA"/>
</dbReference>
<dbReference type="PANTHER" id="PTHR45641">
    <property type="entry name" value="TETRATRICOPEPTIDE REPEAT PROTEIN (AFU_ORTHOLOGUE AFUA_6G03870)"/>
    <property type="match status" value="1"/>
</dbReference>
<keyword evidence="2 3" id="KW-0802">TPR repeat</keyword>
<dbReference type="PROSITE" id="PS50293">
    <property type="entry name" value="TPR_REGION"/>
    <property type="match status" value="1"/>
</dbReference>
<gene>
    <name evidence="4" type="ORF">OTI717_LOCUS40327</name>
</gene>
<reference evidence="4" key="1">
    <citation type="submission" date="2021-02" db="EMBL/GenBank/DDBJ databases">
        <authorList>
            <person name="Nowell W R."/>
        </authorList>
    </citation>
    <scope>NUCLEOTIDE SEQUENCE</scope>
</reference>
<dbReference type="Gene3D" id="1.25.40.10">
    <property type="entry name" value="Tetratricopeptide repeat domain"/>
    <property type="match status" value="1"/>
</dbReference>